<accession>A0A1J1I519</accession>
<keyword evidence="2" id="KW-1185">Reference proteome</keyword>
<reference evidence="1 2" key="1">
    <citation type="submission" date="2015-04" db="EMBL/GenBank/DDBJ databases">
        <authorList>
            <person name="Syromyatnikov M.Y."/>
            <person name="Popov V.N."/>
        </authorList>
    </citation>
    <scope>NUCLEOTIDE SEQUENCE [LARGE SCALE GENOMIC DNA]</scope>
</reference>
<evidence type="ECO:0000313" key="1">
    <source>
        <dbReference type="EMBL" id="CRK94692.1"/>
    </source>
</evidence>
<protein>
    <submittedName>
        <fullName evidence="1">CLUMA_CG008192, isoform A</fullName>
    </submittedName>
</protein>
<dbReference type="Proteomes" id="UP000183832">
    <property type="component" value="Unassembled WGS sequence"/>
</dbReference>
<gene>
    <name evidence="1" type="ORF">CLUMA_CG008192</name>
</gene>
<name>A0A1J1I519_9DIPT</name>
<organism evidence="1 2">
    <name type="scientific">Clunio marinus</name>
    <dbReference type="NCBI Taxonomy" id="568069"/>
    <lineage>
        <taxon>Eukaryota</taxon>
        <taxon>Metazoa</taxon>
        <taxon>Ecdysozoa</taxon>
        <taxon>Arthropoda</taxon>
        <taxon>Hexapoda</taxon>
        <taxon>Insecta</taxon>
        <taxon>Pterygota</taxon>
        <taxon>Neoptera</taxon>
        <taxon>Endopterygota</taxon>
        <taxon>Diptera</taxon>
        <taxon>Nematocera</taxon>
        <taxon>Chironomoidea</taxon>
        <taxon>Chironomidae</taxon>
        <taxon>Clunio</taxon>
    </lineage>
</organism>
<dbReference type="AlphaFoldDB" id="A0A1J1I519"/>
<dbReference type="EMBL" id="CVRI01000039">
    <property type="protein sequence ID" value="CRK94692.1"/>
    <property type="molecule type" value="Genomic_DNA"/>
</dbReference>
<evidence type="ECO:0000313" key="2">
    <source>
        <dbReference type="Proteomes" id="UP000183832"/>
    </source>
</evidence>
<proteinExistence type="predicted"/>
<sequence length="92" mass="10933">MLVIAPKAKGIKSVKKLFSLEIVKKPLCIQGHMIINAMLSQRLLWDFIREFHIKIHQIDLNSNFKCIHEKYFGRKSFFNQQKNTRKFNSQNN</sequence>